<gene>
    <name evidence="2" type="ORF">P1J78_23785</name>
</gene>
<sequence length="153" mass="16684">MRLDPRTWGIAAGAVLLFVVVVVLFWPRGADEIWAEATKPYQSECNREDCIEVVAPKPGHGGGQTLQMVYDPDVDDAIAQWGDCLDEVLVCRRETGKTLSCVQEAACPAACINQFETAAANLADERERAQLFLVEFVEDGGFCVPNASDGYAE</sequence>
<reference evidence="2" key="1">
    <citation type="submission" date="2023-03" db="EMBL/GenBank/DDBJ databases">
        <title>Multiphase analysis and comparison of six strains from genera Psychromarinibacter, Lutimaribacter, and Maritimibacter, including a novel species: Psychromarinibacter sediminicola sp. nov.</title>
        <authorList>
            <person name="Wang Y.-H."/>
            <person name="Ye M.-Q."/>
            <person name="Du Z.-J."/>
        </authorList>
    </citation>
    <scope>NUCLEOTIDE SEQUENCE</scope>
    <source>
        <strain evidence="2">C21-152</strain>
    </source>
</reference>
<keyword evidence="1" id="KW-0472">Membrane</keyword>
<evidence type="ECO:0000313" key="3">
    <source>
        <dbReference type="Proteomes" id="UP001220964"/>
    </source>
</evidence>
<name>A0AAE3NX75_9RHOB</name>
<keyword evidence="1" id="KW-0812">Transmembrane</keyword>
<dbReference type="EMBL" id="JARGYC010000128">
    <property type="protein sequence ID" value="MDF0603746.1"/>
    <property type="molecule type" value="Genomic_DNA"/>
</dbReference>
<accession>A0AAE3NX75</accession>
<keyword evidence="3" id="KW-1185">Reference proteome</keyword>
<feature type="transmembrane region" description="Helical" evidence="1">
    <location>
        <begin position="6"/>
        <end position="26"/>
    </location>
</feature>
<evidence type="ECO:0000313" key="2">
    <source>
        <dbReference type="EMBL" id="MDF0603746.1"/>
    </source>
</evidence>
<dbReference type="RefSeq" id="WP_275569860.1">
    <property type="nucleotide sequence ID" value="NZ_JARGYC010000128.1"/>
</dbReference>
<dbReference type="Proteomes" id="UP001220964">
    <property type="component" value="Unassembled WGS sequence"/>
</dbReference>
<comment type="caution">
    <text evidence="2">The sequence shown here is derived from an EMBL/GenBank/DDBJ whole genome shotgun (WGS) entry which is preliminary data.</text>
</comment>
<keyword evidence="1" id="KW-1133">Transmembrane helix</keyword>
<evidence type="ECO:0000256" key="1">
    <source>
        <dbReference type="SAM" id="Phobius"/>
    </source>
</evidence>
<organism evidence="2 3">
    <name type="scientific">Psychromarinibacter sediminicola</name>
    <dbReference type="NCBI Taxonomy" id="3033385"/>
    <lineage>
        <taxon>Bacteria</taxon>
        <taxon>Pseudomonadati</taxon>
        <taxon>Pseudomonadota</taxon>
        <taxon>Alphaproteobacteria</taxon>
        <taxon>Rhodobacterales</taxon>
        <taxon>Paracoccaceae</taxon>
        <taxon>Psychromarinibacter</taxon>
    </lineage>
</organism>
<dbReference type="AlphaFoldDB" id="A0AAE3NX75"/>
<protein>
    <submittedName>
        <fullName evidence="2">Uncharacterized protein</fullName>
    </submittedName>
</protein>
<proteinExistence type="predicted"/>